<dbReference type="RefSeq" id="WP_341372313.1">
    <property type="nucleotide sequence ID" value="NZ_JBBUTF010000002.1"/>
</dbReference>
<dbReference type="Proteomes" id="UP001368500">
    <property type="component" value="Unassembled WGS sequence"/>
</dbReference>
<feature type="signal peptide" evidence="1">
    <location>
        <begin position="1"/>
        <end position="22"/>
    </location>
</feature>
<protein>
    <submittedName>
        <fullName evidence="2">Uncharacterized protein</fullName>
    </submittedName>
</protein>
<dbReference type="EMBL" id="JBBUTF010000002">
    <property type="protein sequence ID" value="MEK8024531.1"/>
    <property type="molecule type" value="Genomic_DNA"/>
</dbReference>
<evidence type="ECO:0000256" key="1">
    <source>
        <dbReference type="SAM" id="SignalP"/>
    </source>
</evidence>
<comment type="caution">
    <text evidence="2">The sequence shown here is derived from an EMBL/GenBank/DDBJ whole genome shotgun (WGS) entry which is preliminary data.</text>
</comment>
<feature type="chain" id="PRO_5046670085" evidence="1">
    <location>
        <begin position="23"/>
        <end position="129"/>
    </location>
</feature>
<keyword evidence="3" id="KW-1185">Reference proteome</keyword>
<gene>
    <name evidence="2" type="ORF">AACH11_00940</name>
</gene>
<organism evidence="2 3">
    <name type="scientific">Pseudaquabacterium rugosum</name>
    <dbReference type="NCBI Taxonomy" id="2984194"/>
    <lineage>
        <taxon>Bacteria</taxon>
        <taxon>Pseudomonadati</taxon>
        <taxon>Pseudomonadota</taxon>
        <taxon>Betaproteobacteria</taxon>
        <taxon>Burkholderiales</taxon>
        <taxon>Sphaerotilaceae</taxon>
        <taxon>Pseudaquabacterium</taxon>
    </lineage>
</organism>
<evidence type="ECO:0000313" key="3">
    <source>
        <dbReference type="Proteomes" id="UP001368500"/>
    </source>
</evidence>
<proteinExistence type="predicted"/>
<evidence type="ECO:0000313" key="2">
    <source>
        <dbReference type="EMBL" id="MEK8024531.1"/>
    </source>
</evidence>
<name>A0ABU9B4C1_9BURK</name>
<keyword evidence="1" id="KW-0732">Signal</keyword>
<reference evidence="2 3" key="1">
    <citation type="submission" date="2024-04" db="EMBL/GenBank/DDBJ databases">
        <title>Novel species of the genus Ideonella isolated from streams.</title>
        <authorList>
            <person name="Lu H."/>
        </authorList>
    </citation>
    <scope>NUCLEOTIDE SEQUENCE [LARGE SCALE GENOMIC DNA]</scope>
    <source>
        <strain evidence="2 3">BYS139W</strain>
    </source>
</reference>
<sequence>MLRCALAATVCALAALVPTVQAQSTARPFPVAALRGSLQVLQPPDVRLNGVAARLAPGARIRGTDNLLLLPVQLSGQTLTVHYTTELQGLIHQVWVLTAEEAARKPWPTTAAEAAAWTFDPASQTWSRP</sequence>
<accession>A0ABU9B4C1</accession>